<dbReference type="Proteomes" id="UP001152320">
    <property type="component" value="Chromosome 6"/>
</dbReference>
<gene>
    <name evidence="1" type="ORF">HOLleu_14226</name>
</gene>
<keyword evidence="2" id="KW-1185">Reference proteome</keyword>
<protein>
    <submittedName>
        <fullName evidence="1">Uncharacterized protein</fullName>
    </submittedName>
</protein>
<sequence length="57" mass="6370">MSYTYWFAHDVIEVIMSVKPALNSVLGIIIISRLSGTKPRVLRLDSITTYPVTTSTI</sequence>
<dbReference type="AlphaFoldDB" id="A0A9Q1C8K7"/>
<reference evidence="1" key="1">
    <citation type="submission" date="2021-10" db="EMBL/GenBank/DDBJ databases">
        <title>Tropical sea cucumber genome reveals ecological adaptation and Cuvierian tubules defense mechanism.</title>
        <authorList>
            <person name="Chen T."/>
        </authorList>
    </citation>
    <scope>NUCLEOTIDE SEQUENCE</scope>
    <source>
        <strain evidence="1">Nanhai2018</strain>
        <tissue evidence="1">Muscle</tissue>
    </source>
</reference>
<organism evidence="1 2">
    <name type="scientific">Holothuria leucospilota</name>
    <name type="common">Black long sea cucumber</name>
    <name type="synonym">Mertensiothuria leucospilota</name>
    <dbReference type="NCBI Taxonomy" id="206669"/>
    <lineage>
        <taxon>Eukaryota</taxon>
        <taxon>Metazoa</taxon>
        <taxon>Echinodermata</taxon>
        <taxon>Eleutherozoa</taxon>
        <taxon>Echinozoa</taxon>
        <taxon>Holothuroidea</taxon>
        <taxon>Aspidochirotacea</taxon>
        <taxon>Aspidochirotida</taxon>
        <taxon>Holothuriidae</taxon>
        <taxon>Holothuria</taxon>
    </lineage>
</organism>
<evidence type="ECO:0000313" key="1">
    <source>
        <dbReference type="EMBL" id="KAJ8040039.1"/>
    </source>
</evidence>
<evidence type="ECO:0000313" key="2">
    <source>
        <dbReference type="Proteomes" id="UP001152320"/>
    </source>
</evidence>
<name>A0A9Q1C8K7_HOLLE</name>
<dbReference type="EMBL" id="JAIZAY010000006">
    <property type="protein sequence ID" value="KAJ8040039.1"/>
    <property type="molecule type" value="Genomic_DNA"/>
</dbReference>
<proteinExistence type="predicted"/>
<comment type="caution">
    <text evidence="1">The sequence shown here is derived from an EMBL/GenBank/DDBJ whole genome shotgun (WGS) entry which is preliminary data.</text>
</comment>
<accession>A0A9Q1C8K7</accession>